<dbReference type="GO" id="GO:0003678">
    <property type="term" value="F:DNA helicase activity"/>
    <property type="evidence" value="ECO:0007669"/>
    <property type="project" value="TreeGrafter"/>
</dbReference>
<keyword evidence="6 9" id="KW-0067">ATP-binding</keyword>
<reference evidence="12" key="1">
    <citation type="submission" date="2022-10" db="EMBL/GenBank/DDBJ databases">
        <authorList>
            <person name="Botero Cardona J."/>
        </authorList>
    </citation>
    <scope>NUCLEOTIDE SEQUENCE</scope>
    <source>
        <strain evidence="12">LMG 31819</strain>
        <strain evidence="13">R-53529</strain>
    </source>
</reference>
<dbReference type="Proteomes" id="UP001154255">
    <property type="component" value="Unassembled WGS sequence"/>
</dbReference>
<dbReference type="Pfam" id="PF02559">
    <property type="entry name" value="CarD_TRCF_RID"/>
    <property type="match status" value="1"/>
</dbReference>
<evidence type="ECO:0000313" key="14">
    <source>
        <dbReference type="Proteomes" id="UP001154255"/>
    </source>
</evidence>
<dbReference type="Pfam" id="PF03461">
    <property type="entry name" value="TRCF"/>
    <property type="match status" value="1"/>
</dbReference>
<dbReference type="InterPro" id="IPR048635">
    <property type="entry name" value="MFD_D3"/>
</dbReference>
<dbReference type="InterPro" id="IPR047112">
    <property type="entry name" value="RecG/Mfd"/>
</dbReference>
<dbReference type="SUPFAM" id="SSF141259">
    <property type="entry name" value="CarD-like"/>
    <property type="match status" value="1"/>
</dbReference>
<dbReference type="InterPro" id="IPR011545">
    <property type="entry name" value="DEAD/DEAH_box_helicase_dom"/>
</dbReference>
<evidence type="ECO:0000259" key="10">
    <source>
        <dbReference type="PROSITE" id="PS51192"/>
    </source>
</evidence>
<proteinExistence type="inferred from homology"/>
<keyword evidence="4 9" id="KW-0378">Hydrolase</keyword>
<dbReference type="RefSeq" id="WP_271789128.1">
    <property type="nucleotide sequence ID" value="NZ_CAMXCM010000001.1"/>
</dbReference>
<evidence type="ECO:0000256" key="2">
    <source>
        <dbReference type="ARBA" id="ARBA00022741"/>
    </source>
</evidence>
<dbReference type="PANTHER" id="PTHR47964:SF1">
    <property type="entry name" value="ATP-DEPENDENT DNA HELICASE HOMOLOG RECG, CHLOROPLASTIC"/>
    <property type="match status" value="1"/>
</dbReference>
<dbReference type="SUPFAM" id="SSF143517">
    <property type="entry name" value="TRCF domain-like"/>
    <property type="match status" value="1"/>
</dbReference>
<dbReference type="Gene3D" id="3.90.1150.50">
    <property type="entry name" value="Transcription-repair-coupling factor, D7 domain"/>
    <property type="match status" value="1"/>
</dbReference>
<dbReference type="NCBIfam" id="TIGR00580">
    <property type="entry name" value="mfd"/>
    <property type="match status" value="1"/>
</dbReference>
<keyword evidence="7 9" id="KW-0238">DNA-binding</keyword>
<dbReference type="GO" id="GO:0005737">
    <property type="term" value="C:cytoplasm"/>
    <property type="evidence" value="ECO:0007669"/>
    <property type="project" value="UniProtKB-SubCell"/>
</dbReference>
<dbReference type="Gene3D" id="2.40.10.170">
    <property type="match status" value="1"/>
</dbReference>
<dbReference type="Gene3D" id="3.30.2060.10">
    <property type="entry name" value="Penicillin-binding protein 1b domain"/>
    <property type="match status" value="1"/>
</dbReference>
<dbReference type="GO" id="GO:0003684">
    <property type="term" value="F:damaged DNA binding"/>
    <property type="evidence" value="ECO:0007669"/>
    <property type="project" value="InterPro"/>
</dbReference>
<dbReference type="EMBL" id="CAMXCS010000001">
    <property type="protein sequence ID" value="CAI3933895.1"/>
    <property type="molecule type" value="Genomic_DNA"/>
</dbReference>
<dbReference type="Gene3D" id="3.40.50.11140">
    <property type="match status" value="1"/>
</dbReference>
<dbReference type="Pfam" id="PF00271">
    <property type="entry name" value="Helicase_C"/>
    <property type="match status" value="1"/>
</dbReference>
<evidence type="ECO:0000256" key="7">
    <source>
        <dbReference type="ARBA" id="ARBA00023125"/>
    </source>
</evidence>
<dbReference type="SMART" id="SM00982">
    <property type="entry name" value="TRCF"/>
    <property type="match status" value="1"/>
</dbReference>
<gene>
    <name evidence="9" type="primary">mfd</name>
    <name evidence="13" type="ORF">R53529_LOCUS692</name>
    <name evidence="12" type="ORF">R53530_LOCUS409</name>
</gene>
<dbReference type="Pfam" id="PF21132">
    <property type="entry name" value="MFD_D3"/>
    <property type="match status" value="1"/>
</dbReference>
<dbReference type="AlphaFoldDB" id="A0A9W4X8V2"/>
<dbReference type="InterPro" id="IPR001650">
    <property type="entry name" value="Helicase_C-like"/>
</dbReference>
<dbReference type="GO" id="GO:0016787">
    <property type="term" value="F:hydrolase activity"/>
    <property type="evidence" value="ECO:0007669"/>
    <property type="project" value="UniProtKB-KW"/>
</dbReference>
<dbReference type="EC" id="3.6.4.-" evidence="9"/>
<protein>
    <recommendedName>
        <fullName evidence="9">Transcription-repair-coupling factor</fullName>
        <shortName evidence="9">TRCF</shortName>
        <ecNumber evidence="9">3.6.4.-</ecNumber>
    </recommendedName>
</protein>
<dbReference type="Pfam" id="PF00270">
    <property type="entry name" value="DEAD"/>
    <property type="match status" value="1"/>
</dbReference>
<evidence type="ECO:0000256" key="9">
    <source>
        <dbReference type="HAMAP-Rule" id="MF_00969"/>
    </source>
</evidence>
<evidence type="ECO:0000256" key="5">
    <source>
        <dbReference type="ARBA" id="ARBA00022806"/>
    </source>
</evidence>
<dbReference type="Gene3D" id="3.40.50.300">
    <property type="entry name" value="P-loop containing nucleotide triphosphate hydrolases"/>
    <property type="match status" value="2"/>
</dbReference>
<dbReference type="CDD" id="cd17991">
    <property type="entry name" value="DEXHc_TRCF"/>
    <property type="match status" value="1"/>
</dbReference>
<organism evidence="12 14">
    <name type="scientific">Commensalibacter communis</name>
    <dbReference type="NCBI Taxonomy" id="2972786"/>
    <lineage>
        <taxon>Bacteria</taxon>
        <taxon>Pseudomonadati</taxon>
        <taxon>Pseudomonadota</taxon>
        <taxon>Alphaproteobacteria</taxon>
        <taxon>Acetobacterales</taxon>
        <taxon>Acetobacteraceae</taxon>
    </lineage>
</organism>
<evidence type="ECO:0000259" key="11">
    <source>
        <dbReference type="PROSITE" id="PS51194"/>
    </source>
</evidence>
<dbReference type="PANTHER" id="PTHR47964">
    <property type="entry name" value="ATP-DEPENDENT DNA HELICASE HOMOLOG RECG, CHLOROPLASTIC"/>
    <property type="match status" value="1"/>
</dbReference>
<comment type="similarity">
    <text evidence="9">In the C-terminal section; belongs to the helicase family. RecG subfamily.</text>
</comment>
<dbReference type="SMART" id="SM00490">
    <property type="entry name" value="HELICc"/>
    <property type="match status" value="1"/>
</dbReference>
<dbReference type="GO" id="GO:0000716">
    <property type="term" value="P:transcription-coupled nucleotide-excision repair, DNA damage recognition"/>
    <property type="evidence" value="ECO:0007669"/>
    <property type="project" value="UniProtKB-UniRule"/>
</dbReference>
<dbReference type="InterPro" id="IPR004576">
    <property type="entry name" value="Mfd"/>
</dbReference>
<evidence type="ECO:0000313" key="13">
    <source>
        <dbReference type="EMBL" id="CAI3933895.1"/>
    </source>
</evidence>
<dbReference type="GO" id="GO:0005524">
    <property type="term" value="F:ATP binding"/>
    <property type="evidence" value="ECO:0007669"/>
    <property type="project" value="UniProtKB-UniRule"/>
</dbReference>
<keyword evidence="5 12" id="KW-0347">Helicase</keyword>
<evidence type="ECO:0000313" key="15">
    <source>
        <dbReference type="Proteomes" id="UP001154259"/>
    </source>
</evidence>
<comment type="similarity">
    <text evidence="9">In the N-terminal section; belongs to the UvrB family.</text>
</comment>
<dbReference type="InterPro" id="IPR014001">
    <property type="entry name" value="Helicase_ATP-bd"/>
</dbReference>
<dbReference type="Proteomes" id="UP001154259">
    <property type="component" value="Unassembled WGS sequence"/>
</dbReference>
<dbReference type="SMART" id="SM01058">
    <property type="entry name" value="CarD_TRCF"/>
    <property type="match status" value="1"/>
</dbReference>
<dbReference type="InterPro" id="IPR037235">
    <property type="entry name" value="TRCF-like_C_D7"/>
</dbReference>
<evidence type="ECO:0000256" key="6">
    <source>
        <dbReference type="ARBA" id="ARBA00022840"/>
    </source>
</evidence>
<keyword evidence="8 9" id="KW-0234">DNA repair</keyword>
<keyword evidence="1 9" id="KW-0963">Cytoplasm</keyword>
<evidence type="ECO:0000256" key="1">
    <source>
        <dbReference type="ARBA" id="ARBA00022490"/>
    </source>
</evidence>
<dbReference type="Pfam" id="PF17757">
    <property type="entry name" value="UvrB_inter"/>
    <property type="match status" value="1"/>
</dbReference>
<dbReference type="HAMAP" id="MF_00969">
    <property type="entry name" value="TRCF"/>
    <property type="match status" value="1"/>
</dbReference>
<dbReference type="GO" id="GO:0006355">
    <property type="term" value="P:regulation of DNA-templated transcription"/>
    <property type="evidence" value="ECO:0007669"/>
    <property type="project" value="UniProtKB-UniRule"/>
</dbReference>
<evidence type="ECO:0000313" key="12">
    <source>
        <dbReference type="EMBL" id="CAI3927109.1"/>
    </source>
</evidence>
<dbReference type="InterPro" id="IPR041471">
    <property type="entry name" value="UvrB_inter"/>
</dbReference>
<sequence length="1158" mass="130343">MGDTSSKQQNNLLPIWGVPDGYDAFLLKRHASECFIKDKKTLVHVARNDADMIRIADLLNFIDPSLEVLNFPGWDCLPYDRVSPNKRVVSERVATLTRLLEPVTSPRIVLTTISALLQKVAPRSVFSGRALNMKRGDSLDHEFLVELLVSQGYNRTDTVMEAGEFAVRGNLFDIFLAGEEEPVRLDLFGDEVDSIRSFDPISQRSTGTMDALIMRPTADFSLDEESIARFRTKWRDLFGSTATNDPIYDAVSNGRRYQGIEHWLPLFHEKMETLFDYIPRLSLSFAYQAEEALQPRLEMIADHYEARKQPVRPNEVPYRPLPSDYHYLSQEAWDQLISAYKIISFHPFAKPDGAVGVDAGGRPGIVFAKSLAVSERENVFAFFGKKVSEWGSAGRKVIIAAWSKGSRERIATLLKEHQIPTQQLARWIEVEKSKAGIVNLLTLGVDNGFIADDFALISEQDLLGERISRPHRQRKRAEQFISEASEISEGDLVVHQEYGIGQYQGLINLDIGNAPHDCLSLMYHGEEKLFLPIENIELLSRFGSDQSGVALDRLGSPAWQKRKATMKARIRDMADALLRTAATRLMKEASIETPPEGLWEEFCAGFPFIETEDQSRAVADIIQDLSSGRPMDRLICGDVGFGKTEVALRAAFIAAMGGSQVAVVVPTTLLARQHYRTFMKRFDGFPIKIAQLSRMVTAKDATQVKKEIADGTVNIVIGTHALLAKGIQFANLGMLIIDEEQHFGVTHKEKLKALREDIHVLTLSATPLPRTLQLSLTGMREISLIATPPVDRLAVRTFIMPFDRVVIREALQRERFRGGQAFCVVPRLQDLQPLQEQLLDIIPDLRLVQAHGRLTPTELERVMTEFSDGKYDVLLSTNIVESGLDMPSVNTLIIYKADRFGLGQLYQLRGRVGRGKQRGYAYLTWPQNHFLSKNSEKRLEIMQSLDNLGAGFTLASHDLDLRGAGNLLGEEQSGHIREVGVELYQKMLEETVASLRAERDNQPIENQEWSPNIVLGLAVLIPENYVTDLPVRLGLYRRIGNLVQEDEIEAMRAELIDRFGDLPDEVSNLLAVVKLKGLCKKIGVQRVDAGPKGVVVQFLNNQFKNPEGLIKWVAGIGEGYMKLRPDGKLVYLRETPFAKRVQRTQFLLEKLREIYNFK</sequence>
<keyword evidence="3 9" id="KW-0227">DNA damage</keyword>
<keyword evidence="2 9" id="KW-0547">Nucleotide-binding</keyword>
<keyword evidence="15" id="KW-1185">Reference proteome</keyword>
<comment type="subcellular location">
    <subcellularLocation>
        <location evidence="9">Cytoplasm</location>
    </subcellularLocation>
</comment>
<dbReference type="SUPFAM" id="SSF52540">
    <property type="entry name" value="P-loop containing nucleoside triphosphate hydrolases"/>
    <property type="match status" value="4"/>
</dbReference>
<evidence type="ECO:0000256" key="4">
    <source>
        <dbReference type="ARBA" id="ARBA00022801"/>
    </source>
</evidence>
<dbReference type="SMART" id="SM00487">
    <property type="entry name" value="DEXDc"/>
    <property type="match status" value="1"/>
</dbReference>
<dbReference type="InterPro" id="IPR003711">
    <property type="entry name" value="CarD-like/TRCF_RID"/>
</dbReference>
<dbReference type="EMBL" id="CAMXCM010000001">
    <property type="protein sequence ID" value="CAI3927109.1"/>
    <property type="molecule type" value="Genomic_DNA"/>
</dbReference>
<feature type="domain" description="Helicase ATP-binding" evidence="10">
    <location>
        <begin position="624"/>
        <end position="785"/>
    </location>
</feature>
<dbReference type="PROSITE" id="PS51194">
    <property type="entry name" value="HELICASE_CTER"/>
    <property type="match status" value="1"/>
</dbReference>
<evidence type="ECO:0000256" key="8">
    <source>
        <dbReference type="ARBA" id="ARBA00023204"/>
    </source>
</evidence>
<name>A0A9W4X8V2_9PROT</name>
<comment type="caution">
    <text evidence="12">The sequence shown here is derived from an EMBL/GenBank/DDBJ whole genome shotgun (WGS) entry which is preliminary data.</text>
</comment>
<dbReference type="InterPro" id="IPR005118">
    <property type="entry name" value="TRCF_C"/>
</dbReference>
<dbReference type="Gene3D" id="3.40.50.11180">
    <property type="match status" value="1"/>
</dbReference>
<dbReference type="InterPro" id="IPR027417">
    <property type="entry name" value="P-loop_NTPase"/>
</dbReference>
<comment type="function">
    <text evidence="9">Couples transcription and DNA repair by recognizing RNA polymerase (RNAP) stalled at DNA lesions. Mediates ATP-dependent release of RNAP and its truncated transcript from the DNA, and recruitment of nucleotide excision repair machinery to the damaged site.</text>
</comment>
<feature type="domain" description="Helicase C-terminal" evidence="11">
    <location>
        <begin position="801"/>
        <end position="960"/>
    </location>
</feature>
<dbReference type="PROSITE" id="PS51192">
    <property type="entry name" value="HELICASE_ATP_BIND_1"/>
    <property type="match status" value="1"/>
</dbReference>
<accession>A0A9W4X8V2</accession>
<evidence type="ECO:0000256" key="3">
    <source>
        <dbReference type="ARBA" id="ARBA00022763"/>
    </source>
</evidence>
<dbReference type="InterPro" id="IPR036101">
    <property type="entry name" value="CarD-like/TRCF_RID_sf"/>
</dbReference>